<keyword evidence="2" id="KW-1185">Reference proteome</keyword>
<dbReference type="AlphaFoldDB" id="A0A5A7QTA5"/>
<evidence type="ECO:0000313" key="2">
    <source>
        <dbReference type="Proteomes" id="UP000325081"/>
    </source>
</evidence>
<reference evidence="2" key="1">
    <citation type="journal article" date="2019" name="Curr. Biol.">
        <title>Genome Sequence of Striga asiatica Provides Insight into the Evolution of Plant Parasitism.</title>
        <authorList>
            <person name="Yoshida S."/>
            <person name="Kim S."/>
            <person name="Wafula E.K."/>
            <person name="Tanskanen J."/>
            <person name="Kim Y.M."/>
            <person name="Honaas L."/>
            <person name="Yang Z."/>
            <person name="Spallek T."/>
            <person name="Conn C.E."/>
            <person name="Ichihashi Y."/>
            <person name="Cheong K."/>
            <person name="Cui S."/>
            <person name="Der J.P."/>
            <person name="Gundlach H."/>
            <person name="Jiao Y."/>
            <person name="Hori C."/>
            <person name="Ishida J.K."/>
            <person name="Kasahara H."/>
            <person name="Kiba T."/>
            <person name="Kim M.S."/>
            <person name="Koo N."/>
            <person name="Laohavisit A."/>
            <person name="Lee Y.H."/>
            <person name="Lumba S."/>
            <person name="McCourt P."/>
            <person name="Mortimer J.C."/>
            <person name="Mutuku J.M."/>
            <person name="Nomura T."/>
            <person name="Sasaki-Sekimoto Y."/>
            <person name="Seto Y."/>
            <person name="Wang Y."/>
            <person name="Wakatake T."/>
            <person name="Sakakibara H."/>
            <person name="Demura T."/>
            <person name="Yamaguchi S."/>
            <person name="Yoneyama K."/>
            <person name="Manabe R.I."/>
            <person name="Nelson D.C."/>
            <person name="Schulman A.H."/>
            <person name="Timko M.P."/>
            <person name="dePamphilis C.W."/>
            <person name="Choi D."/>
            <person name="Shirasu K."/>
        </authorList>
    </citation>
    <scope>NUCLEOTIDE SEQUENCE [LARGE SCALE GENOMIC DNA]</scope>
    <source>
        <strain evidence="2">cv. UVA1</strain>
    </source>
</reference>
<proteinExistence type="predicted"/>
<dbReference type="Proteomes" id="UP000325081">
    <property type="component" value="Unassembled WGS sequence"/>
</dbReference>
<organism evidence="1 2">
    <name type="scientific">Striga asiatica</name>
    <name type="common">Asiatic witchweed</name>
    <name type="synonym">Buchnera asiatica</name>
    <dbReference type="NCBI Taxonomy" id="4170"/>
    <lineage>
        <taxon>Eukaryota</taxon>
        <taxon>Viridiplantae</taxon>
        <taxon>Streptophyta</taxon>
        <taxon>Embryophyta</taxon>
        <taxon>Tracheophyta</taxon>
        <taxon>Spermatophyta</taxon>
        <taxon>Magnoliopsida</taxon>
        <taxon>eudicotyledons</taxon>
        <taxon>Gunneridae</taxon>
        <taxon>Pentapetalae</taxon>
        <taxon>asterids</taxon>
        <taxon>lamiids</taxon>
        <taxon>Lamiales</taxon>
        <taxon>Orobanchaceae</taxon>
        <taxon>Buchnereae</taxon>
        <taxon>Striga</taxon>
    </lineage>
</organism>
<comment type="caution">
    <text evidence="1">The sequence shown here is derived from an EMBL/GenBank/DDBJ whole genome shotgun (WGS) entry which is preliminary data.</text>
</comment>
<sequence length="109" mass="12711">MIDLSASSDSFDPTDTLLRVRLPPEFLWYLHLNEPTWVVGEQRQLLFLTLDVFRRLTGDVGTEEEDDVIIVVVLMLSMPRLEFDGTFRFDESAILNLEYIETESKSLLW</sequence>
<accession>A0A5A7QTA5</accession>
<name>A0A5A7QTA5_STRAF</name>
<dbReference type="EMBL" id="BKCP01008181">
    <property type="protein sequence ID" value="GER48259.1"/>
    <property type="molecule type" value="Genomic_DNA"/>
</dbReference>
<dbReference type="OrthoDB" id="10524115at2759"/>
<gene>
    <name evidence="1" type="ORF">STAS_25419</name>
</gene>
<evidence type="ECO:0000313" key="1">
    <source>
        <dbReference type="EMBL" id="GER48259.1"/>
    </source>
</evidence>
<protein>
    <submittedName>
        <fullName evidence="1">UPF0301 protein AB57_0401</fullName>
    </submittedName>
</protein>